<dbReference type="GO" id="GO:0016020">
    <property type="term" value="C:membrane"/>
    <property type="evidence" value="ECO:0007669"/>
    <property type="project" value="TreeGrafter"/>
</dbReference>
<dbReference type="PANTHER" id="PTHR45757">
    <property type="entry name" value="PROTEIN CBG23364-RELATED"/>
    <property type="match status" value="1"/>
</dbReference>
<reference evidence="2" key="1">
    <citation type="submission" date="2012-09" db="EMBL/GenBank/DDBJ databases">
        <authorList>
            <person name="Martin A.A."/>
        </authorList>
    </citation>
    <scope>NUCLEOTIDE SEQUENCE</scope>
</reference>
<keyword evidence="2" id="KW-1185">Reference proteome</keyword>
<dbReference type="Gene3D" id="1.20.1250.20">
    <property type="entry name" value="MFS general substrate transporter like domains"/>
    <property type="match status" value="1"/>
</dbReference>
<feature type="transmembrane region" description="Helical" evidence="1">
    <location>
        <begin position="335"/>
        <end position="357"/>
    </location>
</feature>
<evidence type="ECO:0000313" key="3">
    <source>
        <dbReference type="WBParaSite" id="ACAC_0000182701-mRNA-1"/>
    </source>
</evidence>
<feature type="transmembrane region" description="Helical" evidence="1">
    <location>
        <begin position="152"/>
        <end position="172"/>
    </location>
</feature>
<sequence>MIKKTEKPIMVFVSNSPIKLNATTTTMPSPLPGDPRDVVRNEVQRAIDRLEGRGEDPRTTVADKGSVNDEITAKPSMETKTKRYLLYAAPGLGYFRFAFVFLEWLLKSSLPGCLIGFSTLFPVRVLLGVCFSPSLPVVGAVAANWGCLNEQLLFTTTTFAFIQLAPVMSWPITMLLFSNEFPLYGIYAIHSTVTLALAFLFAIFHRDRPQHHPWVNGLELNRIVAGKVQELKSNRAQSGACPTLMRSLAAWSLWVGIFGIFFAIAMISTFIPSILSCQDVFMVDYLGVYSILPFTLVVCLNNVYLLMLSLAPLGLCVSGVLRSLCLVGRAYTQHITAYMGASMAVAFITAPLLVFFYMNTNSLAEWTRVFMTSAAVIIIASTIFAIFGRGRASNWAATSWDPLISSKMRNLQPIDFSQDECGLYELRLIDPNRK</sequence>
<feature type="transmembrane region" description="Helical" evidence="1">
    <location>
        <begin position="248"/>
        <end position="271"/>
    </location>
</feature>
<evidence type="ECO:0000256" key="1">
    <source>
        <dbReference type="SAM" id="Phobius"/>
    </source>
</evidence>
<reference evidence="3" key="2">
    <citation type="submission" date="2016-04" db="UniProtKB">
        <authorList>
            <consortium name="WormBaseParasite"/>
        </authorList>
    </citation>
    <scope>IDENTIFICATION</scope>
</reference>
<keyword evidence="1" id="KW-0472">Membrane</keyword>
<accession>A0A158P715</accession>
<proteinExistence type="predicted"/>
<protein>
    <submittedName>
        <fullName evidence="3">Transporter</fullName>
    </submittedName>
</protein>
<dbReference type="WBParaSite" id="ACAC_0000182701-mRNA-1">
    <property type="protein sequence ID" value="ACAC_0000182701-mRNA-1"/>
    <property type="gene ID" value="ACAC_0000182701"/>
</dbReference>
<dbReference type="AlphaFoldDB" id="A0A158P715"/>
<dbReference type="STRING" id="6313.A0A158P715"/>
<keyword evidence="1" id="KW-0812">Transmembrane</keyword>
<feature type="transmembrane region" description="Helical" evidence="1">
    <location>
        <begin position="125"/>
        <end position="145"/>
    </location>
</feature>
<dbReference type="SUPFAM" id="SSF103473">
    <property type="entry name" value="MFS general substrate transporter"/>
    <property type="match status" value="1"/>
</dbReference>
<dbReference type="PANTHER" id="PTHR45757:SF7">
    <property type="entry name" value="MFS DOMAIN-CONTAINING PROTEIN"/>
    <property type="match status" value="1"/>
</dbReference>
<dbReference type="Proteomes" id="UP000035642">
    <property type="component" value="Unassembled WGS sequence"/>
</dbReference>
<keyword evidence="1" id="KW-1133">Transmembrane helix</keyword>
<feature type="transmembrane region" description="Helical" evidence="1">
    <location>
        <begin position="369"/>
        <end position="387"/>
    </location>
</feature>
<feature type="transmembrane region" description="Helical" evidence="1">
    <location>
        <begin position="291"/>
        <end position="315"/>
    </location>
</feature>
<name>A0A158P715_ANGCA</name>
<evidence type="ECO:0000313" key="2">
    <source>
        <dbReference type="Proteomes" id="UP000035642"/>
    </source>
</evidence>
<feature type="transmembrane region" description="Helical" evidence="1">
    <location>
        <begin position="84"/>
        <end position="105"/>
    </location>
</feature>
<organism evidence="2 3">
    <name type="scientific">Angiostrongylus cantonensis</name>
    <name type="common">Rat lungworm</name>
    <dbReference type="NCBI Taxonomy" id="6313"/>
    <lineage>
        <taxon>Eukaryota</taxon>
        <taxon>Metazoa</taxon>
        <taxon>Ecdysozoa</taxon>
        <taxon>Nematoda</taxon>
        <taxon>Chromadorea</taxon>
        <taxon>Rhabditida</taxon>
        <taxon>Rhabditina</taxon>
        <taxon>Rhabditomorpha</taxon>
        <taxon>Strongyloidea</taxon>
        <taxon>Metastrongylidae</taxon>
        <taxon>Angiostrongylus</taxon>
    </lineage>
</organism>
<dbReference type="InterPro" id="IPR036259">
    <property type="entry name" value="MFS_trans_sf"/>
</dbReference>
<feature type="transmembrane region" description="Helical" evidence="1">
    <location>
        <begin position="184"/>
        <end position="204"/>
    </location>
</feature>